<evidence type="ECO:0000259" key="2">
    <source>
        <dbReference type="Pfam" id="PF13683"/>
    </source>
</evidence>
<dbReference type="InterPro" id="IPR001584">
    <property type="entry name" value="Integrase_cat-core"/>
</dbReference>
<feature type="compositionally biased region" description="Polar residues" evidence="1">
    <location>
        <begin position="60"/>
        <end position="69"/>
    </location>
</feature>
<accession>A0ABX3XCD9</accession>
<keyword evidence="4" id="KW-1185">Reference proteome</keyword>
<protein>
    <recommendedName>
        <fullName evidence="2">Integrase catalytic domain-containing protein</fullName>
    </recommendedName>
</protein>
<comment type="caution">
    <text evidence="3">The sequence shown here is derived from an EMBL/GenBank/DDBJ whole genome shotgun (WGS) entry which is preliminary data.</text>
</comment>
<evidence type="ECO:0000313" key="3">
    <source>
        <dbReference type="EMBL" id="OSJ35873.1"/>
    </source>
</evidence>
<dbReference type="EMBL" id="NAFK01000100">
    <property type="protein sequence ID" value="OSJ35873.1"/>
    <property type="molecule type" value="Genomic_DNA"/>
</dbReference>
<feature type="region of interest" description="Disordered" evidence="1">
    <location>
        <begin position="37"/>
        <end position="76"/>
    </location>
</feature>
<feature type="domain" description="Integrase catalytic" evidence="2">
    <location>
        <begin position="1"/>
        <end position="33"/>
    </location>
</feature>
<feature type="compositionally biased region" description="Basic residues" evidence="1">
    <location>
        <begin position="143"/>
        <end position="156"/>
    </location>
</feature>
<feature type="region of interest" description="Disordered" evidence="1">
    <location>
        <begin position="135"/>
        <end position="156"/>
    </location>
</feature>
<dbReference type="Pfam" id="PF13683">
    <property type="entry name" value="rve_3"/>
    <property type="match status" value="1"/>
</dbReference>
<sequence>MQNAFIASFNGRLRDELLSETLFTSLAQHRVALRLGSKTPSDPAPGSGAALCEGSAPTPVATTAQPGKSNSRDEVRLDKLGGKVAARQGTRLCSPAFGAERRCCRFLGSFWLAGTTVPAVRQKTPLADPFKFAEPAPTSLMRQGHHRPALHHRRHQ</sequence>
<evidence type="ECO:0000313" key="4">
    <source>
        <dbReference type="Proteomes" id="UP000193884"/>
    </source>
</evidence>
<evidence type="ECO:0000256" key="1">
    <source>
        <dbReference type="SAM" id="MobiDB-lite"/>
    </source>
</evidence>
<gene>
    <name evidence="3" type="ORF">BST63_01265</name>
</gene>
<dbReference type="Proteomes" id="UP000193884">
    <property type="component" value="Unassembled WGS sequence"/>
</dbReference>
<proteinExistence type="predicted"/>
<name>A0ABX3XCD9_9BRAD</name>
<organism evidence="3 4">
    <name type="scientific">Bradyrhizobium canariense</name>
    <dbReference type="NCBI Taxonomy" id="255045"/>
    <lineage>
        <taxon>Bacteria</taxon>
        <taxon>Pseudomonadati</taxon>
        <taxon>Pseudomonadota</taxon>
        <taxon>Alphaproteobacteria</taxon>
        <taxon>Hyphomicrobiales</taxon>
        <taxon>Nitrobacteraceae</taxon>
        <taxon>Bradyrhizobium</taxon>
    </lineage>
</organism>
<reference evidence="3 4" key="1">
    <citation type="submission" date="2017-03" db="EMBL/GenBank/DDBJ databases">
        <title>Whole genome sequences of fourteen strains of Bradyrhizobium canariense and one strain of Bradyrhizobium japonicum isolated from Lupinus (Papilionoideae: Genisteae) species in Algeria.</title>
        <authorList>
            <person name="Crovadore J."/>
            <person name="Chekireb D."/>
            <person name="Brachmann A."/>
            <person name="Chablais R."/>
            <person name="Cochard B."/>
            <person name="Lefort F."/>
        </authorList>
    </citation>
    <scope>NUCLEOTIDE SEQUENCE [LARGE SCALE GENOMIC DNA]</scope>
    <source>
        <strain evidence="3 4">UBMAN05</strain>
    </source>
</reference>